<dbReference type="Pfam" id="PF00867">
    <property type="entry name" value="XPG_I"/>
    <property type="match status" value="1"/>
</dbReference>
<comment type="function">
    <text evidence="15">Structure-specific nuclease with 5'-flap endonuclease and 5'-3' exonuclease activities involved in DNA replication and repair. During DNA replication, cleaves the 5'-overhanging flap structure that is generated by displacement synthesis when DNA polymerase encounters the 5'-end of a downstream Okazaki fragment. It enters the flap from the 5'-end and then tracks to cleave the flap base, leaving a nick for ligation. Also involved in the long patch base excision repair (LP-BER) pathway, by cleaving within the apurinic/apyrimidinic (AP) site-terminated flap. Acts as a genome stabilization factor that prevents flaps from equilibrating into structures that lead to duplications and deletions. Also possesses 5'-3' exonuclease activity on nicked or gapped double-stranded DNA, and exhibits RNase H activity. Also involved in replication and repair of rDNA and in repairing mitochondrial DNA.</text>
</comment>
<evidence type="ECO:0000256" key="15">
    <source>
        <dbReference type="HAMAP-Rule" id="MF_03140"/>
    </source>
</evidence>
<dbReference type="InterPro" id="IPR006086">
    <property type="entry name" value="XPG-I_dom"/>
</dbReference>
<keyword evidence="10 15" id="KW-0460">Magnesium</keyword>
<evidence type="ECO:0000256" key="13">
    <source>
        <dbReference type="ARBA" id="ARBA00023242"/>
    </source>
</evidence>
<evidence type="ECO:0000256" key="1">
    <source>
        <dbReference type="ARBA" id="ARBA00004173"/>
    </source>
</evidence>
<dbReference type="SMART" id="SM00279">
    <property type="entry name" value="HhH2"/>
    <property type="match status" value="1"/>
</dbReference>
<dbReference type="CDD" id="cd09867">
    <property type="entry name" value="PIN_FEN1"/>
    <property type="match status" value="1"/>
</dbReference>
<evidence type="ECO:0000256" key="8">
    <source>
        <dbReference type="ARBA" id="ARBA00022801"/>
    </source>
</evidence>
<dbReference type="InterPro" id="IPR019974">
    <property type="entry name" value="XPG_CS"/>
</dbReference>
<keyword evidence="19" id="KW-1185">Reference proteome</keyword>
<accession>A0A5S6Q998</accession>
<comment type="subcellular location">
    <subcellularLocation>
        <location evidence="1 15">Mitochondrion</location>
    </subcellularLocation>
    <subcellularLocation>
        <location evidence="15">Nucleus</location>
        <location evidence="15">Nucleolus</location>
    </subcellularLocation>
    <subcellularLocation>
        <location evidence="15">Nucleus</location>
        <location evidence="15">Nucleoplasm</location>
    </subcellularLocation>
    <text evidence="15">Resides mostly in the nucleoli and relocalizes to the nucleoplasm upon DNA damage.</text>
</comment>
<evidence type="ECO:0000259" key="18">
    <source>
        <dbReference type="SMART" id="SM00485"/>
    </source>
</evidence>
<evidence type="ECO:0000256" key="5">
    <source>
        <dbReference type="ARBA" id="ARBA00022723"/>
    </source>
</evidence>
<evidence type="ECO:0000256" key="14">
    <source>
        <dbReference type="ARBA" id="ARBA00034726"/>
    </source>
</evidence>
<comment type="similarity">
    <text evidence="14 15">Belongs to the XPG/RAD2 endonuclease family. FEN1 subfamily.</text>
</comment>
<evidence type="ECO:0000313" key="20">
    <source>
        <dbReference type="WBParaSite" id="TMUE_1000003819.1"/>
    </source>
</evidence>
<feature type="compositionally biased region" description="Basic residues" evidence="16">
    <location>
        <begin position="360"/>
        <end position="370"/>
    </location>
</feature>
<evidence type="ECO:0000313" key="19">
    <source>
        <dbReference type="Proteomes" id="UP000046395"/>
    </source>
</evidence>
<dbReference type="InterPro" id="IPR023426">
    <property type="entry name" value="Flap_endonuc"/>
</dbReference>
<dbReference type="AlphaFoldDB" id="A0A5S6Q998"/>
<keyword evidence="4 15" id="KW-0540">Nuclease</keyword>
<dbReference type="PROSITE" id="PS00841">
    <property type="entry name" value="XPG_1"/>
    <property type="match status" value="1"/>
</dbReference>
<dbReference type="PANTHER" id="PTHR11081">
    <property type="entry name" value="FLAP ENDONUCLEASE FAMILY MEMBER"/>
    <property type="match status" value="1"/>
</dbReference>
<dbReference type="GO" id="GO:0017108">
    <property type="term" value="F:5'-flap endonuclease activity"/>
    <property type="evidence" value="ECO:0007669"/>
    <property type="project" value="UniProtKB-UniRule"/>
</dbReference>
<dbReference type="InterPro" id="IPR006085">
    <property type="entry name" value="XPG_DNA_repair_N"/>
</dbReference>
<reference evidence="19" key="2">
    <citation type="submission" date="2014-03" db="EMBL/GenBank/DDBJ databases">
        <title>The whipworm genome and dual-species transcriptomics of an intimate host-pathogen interaction.</title>
        <authorList>
            <person name="Foth B.J."/>
            <person name="Tsai I.J."/>
            <person name="Reid A.J."/>
            <person name="Bancroft A.J."/>
            <person name="Nichol S."/>
            <person name="Tracey A."/>
            <person name="Holroyd N."/>
            <person name="Cotton J.A."/>
            <person name="Stanley E.J."/>
            <person name="Zarowiecki M."/>
            <person name="Liu J.Z."/>
            <person name="Huckvale T."/>
            <person name="Cooper P.J."/>
            <person name="Grencis R.K."/>
            <person name="Berriman M."/>
        </authorList>
    </citation>
    <scope>NUCLEOTIDE SEQUENCE [LARGE SCALE GENOMIC DNA]</scope>
    <source>
        <strain evidence="19">Edinburgh</strain>
    </source>
</reference>
<dbReference type="HAMAP" id="MF_00614">
    <property type="entry name" value="Fen"/>
    <property type="match status" value="1"/>
</dbReference>
<dbReference type="InterPro" id="IPR008918">
    <property type="entry name" value="HhH2"/>
</dbReference>
<evidence type="ECO:0000259" key="17">
    <source>
        <dbReference type="SMART" id="SM00484"/>
    </source>
</evidence>
<keyword evidence="11 15" id="KW-0496">Mitochondrion</keyword>
<keyword evidence="2 15" id="KW-0597">Phosphoprotein</keyword>
<evidence type="ECO:0000256" key="2">
    <source>
        <dbReference type="ARBA" id="ARBA00022553"/>
    </source>
</evidence>
<evidence type="ECO:0000256" key="7">
    <source>
        <dbReference type="ARBA" id="ARBA00022763"/>
    </source>
</evidence>
<dbReference type="STRING" id="70415.A0A5S6Q998"/>
<dbReference type="Gene3D" id="3.40.50.1010">
    <property type="entry name" value="5'-nuclease"/>
    <property type="match status" value="1"/>
</dbReference>
<dbReference type="EC" id="3.1.-.-" evidence="15"/>
<keyword evidence="9 15" id="KW-0269">Exonuclease</keyword>
<dbReference type="WBParaSite" id="TMUE_1000003819.3">
    <property type="protein sequence ID" value="TMUE_1000003819.3"/>
    <property type="gene ID" value="WBGene00287776"/>
</dbReference>
<dbReference type="SUPFAM" id="SSF88723">
    <property type="entry name" value="PIN domain-like"/>
    <property type="match status" value="1"/>
</dbReference>
<keyword evidence="8 15" id="KW-0378">Hydrolase</keyword>
<keyword evidence="6 15" id="KW-0255">Endonuclease</keyword>
<feature type="region of interest" description="Disordered" evidence="16">
    <location>
        <begin position="339"/>
        <end position="370"/>
    </location>
</feature>
<dbReference type="Gene3D" id="1.10.150.20">
    <property type="entry name" value="5' to 3' exonuclease, C-terminal subdomain"/>
    <property type="match status" value="1"/>
</dbReference>
<dbReference type="GO" id="GO:0000287">
    <property type="term" value="F:magnesium ion binding"/>
    <property type="evidence" value="ECO:0007669"/>
    <property type="project" value="UniProtKB-UniRule"/>
</dbReference>
<keyword evidence="13 15" id="KW-0539">Nucleus</keyword>
<keyword evidence="12 15" id="KW-0234">DNA repair</keyword>
<dbReference type="InterPro" id="IPR036279">
    <property type="entry name" value="5-3_exonuclease_C_sf"/>
</dbReference>
<dbReference type="SMART" id="SM00485">
    <property type="entry name" value="XPGN"/>
    <property type="match status" value="1"/>
</dbReference>
<dbReference type="GO" id="GO:0003677">
    <property type="term" value="F:DNA binding"/>
    <property type="evidence" value="ECO:0007669"/>
    <property type="project" value="UniProtKB-UniRule"/>
</dbReference>
<dbReference type="CDD" id="cd09907">
    <property type="entry name" value="H3TH_FEN1-Euk"/>
    <property type="match status" value="1"/>
</dbReference>
<comment type="cofactor">
    <cofactor evidence="15">
        <name>Mg(2+)</name>
        <dbReference type="ChEBI" id="CHEBI:18420"/>
    </cofactor>
    <text evidence="15">Binds 2 magnesium ions per subunit. They probably participate in the reaction catalyzed by the enzyme. May bind an additional third magnesium ion after substrate binding.</text>
</comment>
<evidence type="ECO:0000256" key="16">
    <source>
        <dbReference type="SAM" id="MobiDB-lite"/>
    </source>
</evidence>
<evidence type="ECO:0000256" key="6">
    <source>
        <dbReference type="ARBA" id="ARBA00022759"/>
    </source>
</evidence>
<dbReference type="PANTHER" id="PTHR11081:SF9">
    <property type="entry name" value="FLAP ENDONUCLEASE 1"/>
    <property type="match status" value="1"/>
</dbReference>
<dbReference type="GO" id="GO:0006284">
    <property type="term" value="P:base-excision repair"/>
    <property type="evidence" value="ECO:0007669"/>
    <property type="project" value="UniProtKB-UniRule"/>
</dbReference>
<proteinExistence type="inferred from homology"/>
<organism evidence="19 20">
    <name type="scientific">Trichuris muris</name>
    <name type="common">Mouse whipworm</name>
    <dbReference type="NCBI Taxonomy" id="70415"/>
    <lineage>
        <taxon>Eukaryota</taxon>
        <taxon>Metazoa</taxon>
        <taxon>Ecdysozoa</taxon>
        <taxon>Nematoda</taxon>
        <taxon>Enoplea</taxon>
        <taxon>Dorylaimia</taxon>
        <taxon>Trichinellida</taxon>
        <taxon>Trichuridae</taxon>
        <taxon>Trichuris</taxon>
    </lineage>
</organism>
<protein>
    <recommendedName>
        <fullName evidence="15">Flap endonuclease 1</fullName>
        <shortName evidence="15">FEN-1</shortName>
        <ecNumber evidence="15">3.1.-.-</ecNumber>
    </recommendedName>
    <alternativeName>
        <fullName evidence="15">Flap structure-specific endonuclease 1</fullName>
    </alternativeName>
</protein>
<dbReference type="SUPFAM" id="SSF47807">
    <property type="entry name" value="5' to 3' exonuclease, C-terminal subdomain"/>
    <property type="match status" value="1"/>
</dbReference>
<dbReference type="PRINTS" id="PR00853">
    <property type="entry name" value="XPGRADSUPER"/>
</dbReference>
<dbReference type="FunFam" id="3.40.50.1010:FF:000003">
    <property type="entry name" value="Flap endonuclease 1"/>
    <property type="match status" value="1"/>
</dbReference>
<dbReference type="SMART" id="SM00484">
    <property type="entry name" value="XPGI"/>
    <property type="match status" value="1"/>
</dbReference>
<keyword evidence="3 15" id="KW-0235">DNA replication</keyword>
<dbReference type="InterPro" id="IPR006084">
    <property type="entry name" value="XPG/Rad2"/>
</dbReference>
<evidence type="ECO:0000256" key="4">
    <source>
        <dbReference type="ARBA" id="ARBA00022722"/>
    </source>
</evidence>
<dbReference type="Pfam" id="PF00752">
    <property type="entry name" value="XPG_N"/>
    <property type="match status" value="1"/>
</dbReference>
<feature type="domain" description="XPG-I" evidence="17">
    <location>
        <begin position="146"/>
        <end position="218"/>
    </location>
</feature>
<dbReference type="GO" id="GO:0043137">
    <property type="term" value="P:DNA replication, removal of RNA primer"/>
    <property type="evidence" value="ECO:0007669"/>
    <property type="project" value="UniProtKB-UniRule"/>
</dbReference>
<dbReference type="GO" id="GO:0008409">
    <property type="term" value="F:5'-3' exonuclease activity"/>
    <property type="evidence" value="ECO:0007669"/>
    <property type="project" value="UniProtKB-UniRule"/>
</dbReference>
<reference evidence="20" key="3">
    <citation type="submission" date="2019-12" db="UniProtKB">
        <authorList>
            <consortium name="WormBaseParasite"/>
        </authorList>
    </citation>
    <scope>IDENTIFICATION</scope>
</reference>
<dbReference type="GO" id="GO:0005730">
    <property type="term" value="C:nucleolus"/>
    <property type="evidence" value="ECO:0007669"/>
    <property type="project" value="UniProtKB-SubCell"/>
</dbReference>
<dbReference type="InterPro" id="IPR029060">
    <property type="entry name" value="PIN-like_dom_sf"/>
</dbReference>
<keyword evidence="5 15" id="KW-0479">Metal-binding</keyword>
<dbReference type="FunFam" id="1.10.150.20:FF:000009">
    <property type="entry name" value="Flap endonuclease 1"/>
    <property type="match status" value="1"/>
</dbReference>
<evidence type="ECO:0000256" key="10">
    <source>
        <dbReference type="ARBA" id="ARBA00022842"/>
    </source>
</evidence>
<evidence type="ECO:0000256" key="11">
    <source>
        <dbReference type="ARBA" id="ARBA00023128"/>
    </source>
</evidence>
<evidence type="ECO:0000256" key="12">
    <source>
        <dbReference type="ARBA" id="ARBA00023204"/>
    </source>
</evidence>
<name>A0A5S6Q998_TRIMR</name>
<dbReference type="GO" id="GO:0005739">
    <property type="term" value="C:mitochondrion"/>
    <property type="evidence" value="ECO:0007669"/>
    <property type="project" value="UniProtKB-SubCell"/>
</dbReference>
<evidence type="ECO:0000256" key="3">
    <source>
        <dbReference type="ARBA" id="ARBA00022705"/>
    </source>
</evidence>
<dbReference type="WBParaSite" id="TMUE_1000003819.1">
    <property type="protein sequence ID" value="TMUE_1000003819.1"/>
    <property type="gene ID" value="WBGene00287776"/>
</dbReference>
<dbReference type="GO" id="GO:0005654">
    <property type="term" value="C:nucleoplasm"/>
    <property type="evidence" value="ECO:0007669"/>
    <property type="project" value="UniProtKB-SubCell"/>
</dbReference>
<dbReference type="PROSITE" id="PS00842">
    <property type="entry name" value="XPG_2"/>
    <property type="match status" value="1"/>
</dbReference>
<dbReference type="WBParaSite" id="TMUE_1000003819.2">
    <property type="protein sequence ID" value="TMUE_1000003819.2"/>
    <property type="gene ID" value="WBGene00287776"/>
</dbReference>
<keyword evidence="7 15" id="KW-0227">DNA damage</keyword>
<reference evidence="19" key="1">
    <citation type="submission" date="2013-11" db="EMBL/GenBank/DDBJ databases">
        <authorList>
            <person name="Aslett M."/>
        </authorList>
    </citation>
    <scope>NUCLEOTIDE SEQUENCE [LARGE SCALE GENOMIC DNA]</scope>
    <source>
        <strain evidence="19">Edinburgh</strain>
    </source>
</reference>
<dbReference type="Proteomes" id="UP000046395">
    <property type="component" value="Unassembled WGS sequence"/>
</dbReference>
<sequence length="370" mass="41481">MGIKNLAKVIADLAPEAIREKPLNAYFGRTLAVDASMSMYQFLIAVRQEGAQLSTESGEVTSHLIGMFYRTIRMITNGIKPVYVFDGKPPVLKSVELGKRQMRRTDAKDKHGEASEIGDSESVNKYSRRLVKVTREQTEECKKLLKLMGVPYIEAPGEAEAQCAAMVKSKLVFAAATDDMDTLTFGSDIVLRNVSASEAKKMPIKEIHLDAVLRGLELSQEEFVDLCILLGCDYCDSIKGIGMTRAVDLVKKYRNLEDIVGHIDKSKYQVAEDWPFKEVRELFLKPDVSDCSKLEVSWTDPDEEGLVEFLSKEKSFAEDRVRSGAARLKNARRVSTQTRIDSFFKTSAPPSEKKEEKKKAPPAKKAKRTR</sequence>
<evidence type="ECO:0000256" key="9">
    <source>
        <dbReference type="ARBA" id="ARBA00022839"/>
    </source>
</evidence>
<feature type="domain" description="XPG N-terminal" evidence="18">
    <location>
        <begin position="1"/>
        <end position="107"/>
    </location>
</feature>